<evidence type="ECO:0008006" key="6">
    <source>
        <dbReference type="Google" id="ProtNLM"/>
    </source>
</evidence>
<feature type="region of interest" description="Disordered" evidence="3">
    <location>
        <begin position="120"/>
        <end position="153"/>
    </location>
</feature>
<dbReference type="Gene3D" id="2.40.50.140">
    <property type="entry name" value="Nucleic acid-binding proteins"/>
    <property type="match status" value="1"/>
</dbReference>
<reference evidence="5" key="1">
    <citation type="journal article" date="2017" name="Med. Chem. Commun.">
        <title>Nonomuraea sp. ATCC 55076 harbours the largest actinomycete chromosome to date and the kistamicin biosynthetic gene cluster.</title>
        <authorList>
            <person name="Nazari B."/>
            <person name="Forneris C.C."/>
            <person name="Gibson M.I."/>
            <person name="Moon K."/>
            <person name="Schramma K.R."/>
            <person name="Seyedsayamdost M.R."/>
        </authorList>
    </citation>
    <scope>NUCLEOTIDE SEQUENCE [LARGE SCALE GENOMIC DNA]</scope>
    <source>
        <strain evidence="5">ATCC 55076</strain>
    </source>
</reference>
<organism evidence="4 5">
    <name type="scientific">[Actinomadura] parvosata subsp. kistnae</name>
    <dbReference type="NCBI Taxonomy" id="1909395"/>
    <lineage>
        <taxon>Bacteria</taxon>
        <taxon>Bacillati</taxon>
        <taxon>Actinomycetota</taxon>
        <taxon>Actinomycetes</taxon>
        <taxon>Streptosporangiales</taxon>
        <taxon>Streptosporangiaceae</taxon>
        <taxon>Nonomuraea</taxon>
    </lineage>
</organism>
<evidence type="ECO:0000256" key="2">
    <source>
        <dbReference type="PROSITE-ProRule" id="PRU00252"/>
    </source>
</evidence>
<dbReference type="OrthoDB" id="3529721at2"/>
<dbReference type="InterPro" id="IPR000424">
    <property type="entry name" value="Primosome_PriB/ssb"/>
</dbReference>
<evidence type="ECO:0000313" key="4">
    <source>
        <dbReference type="EMBL" id="AQZ62997.1"/>
    </source>
</evidence>
<evidence type="ECO:0000256" key="3">
    <source>
        <dbReference type="SAM" id="MobiDB-lite"/>
    </source>
</evidence>
<gene>
    <name evidence="4" type="ORF">BKM31_17380</name>
</gene>
<name>A0A1U9ZYJ3_9ACTN</name>
<evidence type="ECO:0000313" key="5">
    <source>
        <dbReference type="Proteomes" id="UP000190797"/>
    </source>
</evidence>
<accession>A0A1U9ZYJ3</accession>
<dbReference type="GO" id="GO:0003697">
    <property type="term" value="F:single-stranded DNA binding"/>
    <property type="evidence" value="ECO:0007669"/>
    <property type="project" value="InterPro"/>
</dbReference>
<dbReference type="SUPFAM" id="SSF50249">
    <property type="entry name" value="Nucleic acid-binding proteins"/>
    <property type="match status" value="1"/>
</dbReference>
<dbReference type="InterPro" id="IPR012340">
    <property type="entry name" value="NA-bd_OB-fold"/>
</dbReference>
<dbReference type="KEGG" id="noa:BKM31_17380"/>
<evidence type="ECO:0000256" key="1">
    <source>
        <dbReference type="ARBA" id="ARBA00023125"/>
    </source>
</evidence>
<dbReference type="EMBL" id="CP017717">
    <property type="protein sequence ID" value="AQZ62997.1"/>
    <property type="molecule type" value="Genomic_DNA"/>
</dbReference>
<keyword evidence="5" id="KW-1185">Reference proteome</keyword>
<keyword evidence="1 2" id="KW-0238">DNA-binding</keyword>
<sequence>MDDMQISFTGRIAYDPKFWPAGDDKPPMWSALIEVAGPPTQGRNGTCVPTRRIEVIAYGLDAIRASESYHVGHVITVQGRDLTARAYESKDRHNRPIVRGVVQVVAKTLAMSTRYDPVRQQVGTWPPASSPRLAQGAATPATEEDPAQSVPAG</sequence>
<dbReference type="PROSITE" id="PS50935">
    <property type="entry name" value="SSB"/>
    <property type="match status" value="1"/>
</dbReference>
<proteinExistence type="predicted"/>
<dbReference type="STRING" id="1909395.BKM31_17380"/>
<dbReference type="AlphaFoldDB" id="A0A1U9ZYJ3"/>
<protein>
    <recommendedName>
        <fullName evidence="6">Single-stranded DNA-binding protein</fullName>
    </recommendedName>
</protein>
<dbReference type="RefSeq" id="WP_080039187.1">
    <property type="nucleotide sequence ID" value="NZ_CP017717.1"/>
</dbReference>
<dbReference type="Proteomes" id="UP000190797">
    <property type="component" value="Chromosome"/>
</dbReference>